<evidence type="ECO:0000313" key="1">
    <source>
        <dbReference type="EMBL" id="MCI36378.1"/>
    </source>
</evidence>
<name>A0A392RIF6_9FABA</name>
<keyword evidence="2" id="KW-1185">Reference proteome</keyword>
<feature type="non-terminal residue" evidence="1">
    <location>
        <position position="1"/>
    </location>
</feature>
<comment type="caution">
    <text evidence="1">The sequence shown here is derived from an EMBL/GenBank/DDBJ whole genome shotgun (WGS) entry which is preliminary data.</text>
</comment>
<feature type="non-terminal residue" evidence="1">
    <location>
        <position position="75"/>
    </location>
</feature>
<reference evidence="1 2" key="1">
    <citation type="journal article" date="2018" name="Front. Plant Sci.">
        <title>Red Clover (Trifolium pratense) and Zigzag Clover (T. medium) - A Picture of Genomic Similarities and Differences.</title>
        <authorList>
            <person name="Dluhosova J."/>
            <person name="Istvanek J."/>
            <person name="Nedelnik J."/>
            <person name="Repkova J."/>
        </authorList>
    </citation>
    <scope>NUCLEOTIDE SEQUENCE [LARGE SCALE GENOMIC DNA]</scope>
    <source>
        <strain evidence="2">cv. 10/8</strain>
        <tissue evidence="1">Leaf</tissue>
    </source>
</reference>
<sequence length="75" mass="8177">IVVNDDALKEQYSLARPYGDWLKNQKIELKDIVASVHESDIVTPTISGVAPLSNDDVDMENMGIHGLLAPLKAFG</sequence>
<dbReference type="Proteomes" id="UP000265520">
    <property type="component" value="Unassembled WGS sequence"/>
</dbReference>
<dbReference type="AlphaFoldDB" id="A0A392RIF6"/>
<organism evidence="1 2">
    <name type="scientific">Trifolium medium</name>
    <dbReference type="NCBI Taxonomy" id="97028"/>
    <lineage>
        <taxon>Eukaryota</taxon>
        <taxon>Viridiplantae</taxon>
        <taxon>Streptophyta</taxon>
        <taxon>Embryophyta</taxon>
        <taxon>Tracheophyta</taxon>
        <taxon>Spermatophyta</taxon>
        <taxon>Magnoliopsida</taxon>
        <taxon>eudicotyledons</taxon>
        <taxon>Gunneridae</taxon>
        <taxon>Pentapetalae</taxon>
        <taxon>rosids</taxon>
        <taxon>fabids</taxon>
        <taxon>Fabales</taxon>
        <taxon>Fabaceae</taxon>
        <taxon>Papilionoideae</taxon>
        <taxon>50 kb inversion clade</taxon>
        <taxon>NPAAA clade</taxon>
        <taxon>Hologalegina</taxon>
        <taxon>IRL clade</taxon>
        <taxon>Trifolieae</taxon>
        <taxon>Trifolium</taxon>
    </lineage>
</organism>
<evidence type="ECO:0000313" key="2">
    <source>
        <dbReference type="Proteomes" id="UP000265520"/>
    </source>
</evidence>
<proteinExistence type="predicted"/>
<accession>A0A392RIF6</accession>
<protein>
    <submittedName>
        <fullName evidence="1">NADH-dependent glutamate synthase</fullName>
    </submittedName>
</protein>
<dbReference type="EMBL" id="LXQA010233209">
    <property type="protein sequence ID" value="MCI36378.1"/>
    <property type="molecule type" value="Genomic_DNA"/>
</dbReference>